<evidence type="ECO:0000313" key="2">
    <source>
        <dbReference type="Proteomes" id="UP000429607"/>
    </source>
</evidence>
<accession>A0A6A3IVQ7</accession>
<dbReference type="AlphaFoldDB" id="A0A6A3IVQ7"/>
<protein>
    <recommendedName>
        <fullName evidence="3">Peptidase A2 domain-containing protein</fullName>
    </recommendedName>
</protein>
<name>A0A6A3IVQ7_9STRA</name>
<dbReference type="EMBL" id="QXFV01002725">
    <property type="protein sequence ID" value="KAE8984124.1"/>
    <property type="molecule type" value="Genomic_DNA"/>
</dbReference>
<evidence type="ECO:0008006" key="3">
    <source>
        <dbReference type="Google" id="ProtNLM"/>
    </source>
</evidence>
<dbReference type="Proteomes" id="UP000429607">
    <property type="component" value="Unassembled WGS sequence"/>
</dbReference>
<sequence length="343" mass="36744">MLVKQEPAPVTLEQALDKATSIDDPNDNVAQGLMNIGQASATGEGQLVETSAAPTSISVTTAARVAAGDGLPTATMEVDGEQWPIKLDSGARYSVAGTDWRLRGERLQEAAPVDFVEGIGGFGLDVIGVWSFQMRNVFGQIMEIWACIIDGCTEEFLVGVDFLVKRRASLRSNEVRYVVHSRWVIIPFRTEGGDCAKVASVRLVKKVHLGRSAVTPVEVMVAAPDGEEGIFLPTQSSGAVLLAVTETVTRGGKALVPAINVHGGSVKLPAKKELGTWVPVGKDVEVLAMNGKLKPGKLRSWLKTLGDVEMPLENEEDVHIESDDEETYSTTLTPGAYFTVPAF</sequence>
<reference evidence="1 2" key="1">
    <citation type="submission" date="2018-09" db="EMBL/GenBank/DDBJ databases">
        <title>Genomic investigation of the strawberry pathogen Phytophthora fragariae indicates pathogenicity is determined by transcriptional variation in three key races.</title>
        <authorList>
            <person name="Adams T.M."/>
            <person name="Armitage A.D."/>
            <person name="Sobczyk M.K."/>
            <person name="Bates H.J."/>
            <person name="Dunwell J.M."/>
            <person name="Nellist C.F."/>
            <person name="Harrison R.J."/>
        </authorList>
    </citation>
    <scope>NUCLEOTIDE SEQUENCE [LARGE SCALE GENOMIC DNA]</scope>
    <source>
        <strain evidence="1 2">SCRP249</strain>
    </source>
</reference>
<proteinExistence type="predicted"/>
<evidence type="ECO:0000313" key="1">
    <source>
        <dbReference type="EMBL" id="KAE8984124.1"/>
    </source>
</evidence>
<organism evidence="1 2">
    <name type="scientific">Phytophthora rubi</name>
    <dbReference type="NCBI Taxonomy" id="129364"/>
    <lineage>
        <taxon>Eukaryota</taxon>
        <taxon>Sar</taxon>
        <taxon>Stramenopiles</taxon>
        <taxon>Oomycota</taxon>
        <taxon>Peronosporomycetes</taxon>
        <taxon>Peronosporales</taxon>
        <taxon>Peronosporaceae</taxon>
        <taxon>Phytophthora</taxon>
    </lineage>
</organism>
<gene>
    <name evidence="1" type="ORF">PR001_g23259</name>
</gene>
<comment type="caution">
    <text evidence="1">The sequence shown here is derived from an EMBL/GenBank/DDBJ whole genome shotgun (WGS) entry which is preliminary data.</text>
</comment>